<dbReference type="Proteomes" id="UP001174136">
    <property type="component" value="Unassembled WGS sequence"/>
</dbReference>
<evidence type="ECO:0000313" key="2">
    <source>
        <dbReference type="EMBL" id="KAK0135763.1"/>
    </source>
</evidence>
<keyword evidence="3" id="KW-1185">Reference proteome</keyword>
<organism evidence="2 3">
    <name type="scientific">Merluccius polli</name>
    <name type="common">Benguela hake</name>
    <name type="synonym">Merluccius cadenati</name>
    <dbReference type="NCBI Taxonomy" id="89951"/>
    <lineage>
        <taxon>Eukaryota</taxon>
        <taxon>Metazoa</taxon>
        <taxon>Chordata</taxon>
        <taxon>Craniata</taxon>
        <taxon>Vertebrata</taxon>
        <taxon>Euteleostomi</taxon>
        <taxon>Actinopterygii</taxon>
        <taxon>Neopterygii</taxon>
        <taxon>Teleostei</taxon>
        <taxon>Neoteleostei</taxon>
        <taxon>Acanthomorphata</taxon>
        <taxon>Zeiogadaria</taxon>
        <taxon>Gadariae</taxon>
        <taxon>Gadiformes</taxon>
        <taxon>Gadoidei</taxon>
        <taxon>Merlucciidae</taxon>
        <taxon>Merluccius</taxon>
    </lineage>
</organism>
<gene>
    <name evidence="2" type="primary">AKIP1</name>
    <name evidence="2" type="ORF">N1851_028388</name>
</gene>
<comment type="caution">
    <text evidence="2">The sequence shown here is derived from an EMBL/GenBank/DDBJ whole genome shotgun (WGS) entry which is preliminary data.</text>
</comment>
<dbReference type="GO" id="GO:1901222">
    <property type="term" value="P:regulation of non-canonical NF-kappaB signal transduction"/>
    <property type="evidence" value="ECO:0007669"/>
    <property type="project" value="InterPro"/>
</dbReference>
<name>A0AA47M8R7_MERPO</name>
<protein>
    <submittedName>
        <fullName evidence="2">A-kinase-interacting protein 1</fullName>
    </submittedName>
</protein>
<dbReference type="AlphaFoldDB" id="A0AA47M8R7"/>
<feature type="compositionally biased region" description="Basic and acidic residues" evidence="1">
    <location>
        <begin position="45"/>
        <end position="57"/>
    </location>
</feature>
<accession>A0AA47M8R7</accession>
<dbReference type="PANTHER" id="PTHR14330">
    <property type="entry name" value="A-KINASE-INTERACTING PROTEIN 1"/>
    <property type="match status" value="1"/>
</dbReference>
<dbReference type="GO" id="GO:0005654">
    <property type="term" value="C:nucleoplasm"/>
    <property type="evidence" value="ECO:0007669"/>
    <property type="project" value="TreeGrafter"/>
</dbReference>
<evidence type="ECO:0000256" key="1">
    <source>
        <dbReference type="SAM" id="MobiDB-lite"/>
    </source>
</evidence>
<dbReference type="EMBL" id="JAOPHQ010005408">
    <property type="protein sequence ID" value="KAK0135763.1"/>
    <property type="molecule type" value="Genomic_DNA"/>
</dbReference>
<evidence type="ECO:0000313" key="3">
    <source>
        <dbReference type="Proteomes" id="UP001174136"/>
    </source>
</evidence>
<dbReference type="InterPro" id="IPR033214">
    <property type="entry name" value="AKIP1"/>
</dbReference>
<reference evidence="2" key="1">
    <citation type="journal article" date="2023" name="Front. Mar. Sci.">
        <title>A new Merluccius polli reference genome to investigate the effects of global change in West African waters.</title>
        <authorList>
            <person name="Mateo J.L."/>
            <person name="Blanco-Fernandez C."/>
            <person name="Garcia-Vazquez E."/>
            <person name="Machado-Schiaffino G."/>
        </authorList>
    </citation>
    <scope>NUCLEOTIDE SEQUENCE</scope>
    <source>
        <strain evidence="2">C29</strain>
        <tissue evidence="2">Fin</tissue>
    </source>
</reference>
<proteinExistence type="predicted"/>
<sequence>MENRAWLQATLRRSEVLGLEVLERASRRTVDWTNVKPTLRTVTTGREDGQHPLEKTHRSTHLRSTHLDQTFETVGAFMAQTTLQCMNFHRLDHCQFNEAERTHVSRFHTHQATGRTTPEPPTWKQDRTLPGEDFHIEVSPGSYTITAGMPHAHQQTQRVSLHAGDSITLTFDLSPFS</sequence>
<dbReference type="PANTHER" id="PTHR14330:SF2">
    <property type="entry name" value="A-KINASE-INTERACTING PROTEIN 1"/>
    <property type="match status" value="1"/>
</dbReference>
<feature type="region of interest" description="Disordered" evidence="1">
    <location>
        <begin position="41"/>
        <end position="61"/>
    </location>
</feature>